<dbReference type="CDD" id="cd00054">
    <property type="entry name" value="EGF_CA"/>
    <property type="match status" value="2"/>
</dbReference>
<feature type="domain" description="CUB" evidence="6">
    <location>
        <begin position="146"/>
        <end position="271"/>
    </location>
</feature>
<feature type="compositionally biased region" description="Acidic residues" evidence="4">
    <location>
        <begin position="1385"/>
        <end position="1396"/>
    </location>
</feature>
<dbReference type="PROSITE" id="PS01180">
    <property type="entry name" value="CUB"/>
    <property type="match status" value="2"/>
</dbReference>
<feature type="disulfide bond" evidence="2">
    <location>
        <begin position="276"/>
        <end position="303"/>
    </location>
</feature>
<feature type="compositionally biased region" description="Pro residues" evidence="4">
    <location>
        <begin position="1205"/>
        <end position="1223"/>
    </location>
</feature>
<keyword evidence="5" id="KW-1133">Transmembrane helix</keyword>
<feature type="compositionally biased region" description="Basic residues" evidence="4">
    <location>
        <begin position="1547"/>
        <end position="1562"/>
    </location>
</feature>
<dbReference type="InterPro" id="IPR035914">
    <property type="entry name" value="Sperma_CUB_dom_sf"/>
</dbReference>
<evidence type="ECO:0000313" key="10">
    <source>
        <dbReference type="Proteomes" id="UP001359485"/>
    </source>
</evidence>
<evidence type="ECO:0000256" key="3">
    <source>
        <dbReference type="PROSITE-ProRule" id="PRU00076"/>
    </source>
</evidence>
<dbReference type="InterPro" id="IPR000742">
    <property type="entry name" value="EGF"/>
</dbReference>
<feature type="region of interest" description="Disordered" evidence="4">
    <location>
        <begin position="1122"/>
        <end position="1147"/>
    </location>
</feature>
<proteinExistence type="predicted"/>
<dbReference type="SMART" id="SM00034">
    <property type="entry name" value="CLECT"/>
    <property type="match status" value="1"/>
</dbReference>
<evidence type="ECO:0000259" key="7">
    <source>
        <dbReference type="PROSITE" id="PS50026"/>
    </source>
</evidence>
<feature type="region of interest" description="Disordered" evidence="4">
    <location>
        <begin position="1530"/>
        <end position="1628"/>
    </location>
</feature>
<dbReference type="Gene3D" id="2.60.120.290">
    <property type="entry name" value="Spermadhesin, CUB domain"/>
    <property type="match status" value="2"/>
</dbReference>
<dbReference type="InterPro" id="IPR016186">
    <property type="entry name" value="C-type_lectin-like/link_sf"/>
</dbReference>
<feature type="region of interest" description="Disordered" evidence="4">
    <location>
        <begin position="1307"/>
        <end position="1413"/>
    </location>
</feature>
<dbReference type="SMART" id="SM00042">
    <property type="entry name" value="CUB"/>
    <property type="match status" value="2"/>
</dbReference>
<dbReference type="PANTHER" id="PTHR24255:SF31">
    <property type="entry name" value="CUBILIN-LIKE PROTEIN"/>
    <property type="match status" value="1"/>
</dbReference>
<keyword evidence="3" id="KW-0245">EGF-like domain</keyword>
<feature type="region of interest" description="Disordered" evidence="4">
    <location>
        <begin position="1267"/>
        <end position="1292"/>
    </location>
</feature>
<feature type="compositionally biased region" description="Acidic residues" evidence="4">
    <location>
        <begin position="1649"/>
        <end position="1659"/>
    </location>
</feature>
<feature type="compositionally biased region" description="Polar residues" evidence="4">
    <location>
        <begin position="1282"/>
        <end position="1292"/>
    </location>
</feature>
<dbReference type="Gene3D" id="2.10.25.10">
    <property type="entry name" value="Laminin"/>
    <property type="match status" value="2"/>
</dbReference>
<dbReference type="PANTHER" id="PTHR24255">
    <property type="entry name" value="COMPLEMENT COMPONENT 1, S SUBCOMPONENT-RELATED"/>
    <property type="match status" value="1"/>
</dbReference>
<feature type="region of interest" description="Disordered" evidence="4">
    <location>
        <begin position="1202"/>
        <end position="1255"/>
    </location>
</feature>
<feature type="compositionally biased region" description="Low complexity" evidence="4">
    <location>
        <begin position="1313"/>
        <end position="1331"/>
    </location>
</feature>
<dbReference type="InterPro" id="IPR016187">
    <property type="entry name" value="CTDL_fold"/>
</dbReference>
<dbReference type="CDD" id="cd00037">
    <property type="entry name" value="CLECT"/>
    <property type="match status" value="1"/>
</dbReference>
<comment type="caution">
    <text evidence="9">The sequence shown here is derived from an EMBL/GenBank/DDBJ whole genome shotgun (WGS) entry which is preliminary data.</text>
</comment>
<evidence type="ECO:0000256" key="4">
    <source>
        <dbReference type="SAM" id="MobiDB-lite"/>
    </source>
</evidence>
<sequence length="1778" mass="196532">MECSDERYEMFNNSCYLFVSYPKVTWETASQVCKGMKAELASVKNSEEESFITGNIRNSIEYTTSSVYWLGGYQVPSNGWKWVDGDKMDYTAWPPLEETESFMKGDENYCLAVQWVSLKTESSHSSSGLYWTPQGCMETGGYVCKKGNQVTSETVNLNKSVNGTEGQVMSPGYPAHYYNNLDYHVHIVGPIWTRIVIAFSKIDLESQAECLYDFIELKSGGVEQAQVRWCGNKTGKKTRSVFVSDNNEAILRFHSDYSVTGNGFYANWKAVDISGCPSQKLTAREGIISSPNYGDFPLPQLDCTTIIIAPPGKRIWLEFEEIDLTDETRQKDTRLELDLGGNHNSFQLHHSEDIGKGNFLSFGEKMVVRLKTSQDPRGAGFRAVYRTVSALQEEKILNLSPDSSGALHHLNFPAHPPANVSFVQHLIAPVGYVIYLDLHQVQLSDFDKTCSGDSGIIEVTDNYADENGTWWFLCEMKNDPSMVIPSLAITSYLNTLHIRQKSISVGTRMNATVKVKPDPNFKSKLLKASEGGYVESCRPNPCQNGGKCVNSNGKKVCQCIGHFTGMFCALTQCELEPCVFGQCELTGSAYKCHCQTGYTGLTCERKQSPCEDNPCEGRGECMEKSDSFHCRCHAWWEGPRCERRMMHIPFKPLSERMLHEPFWLGLITVFVVLGVIGLVWCAKRHFPEKLEKLLAEEADRNNRSSAYMVPGIFSTYSPTTTTHVIFFFSDVSGLIRPPSVREPNPASGAVPVANSSGTGNVPRKLFGRLGIRKSSLLSLTSPQRPDRATSRTFSLDDLLRPTPRRTPSPMKKSSGSAPPKRNAAEKKQILQHLICPSVIQGAVEKDTLNEPILLKDTKRKSLPTEKTEWQETSFISPAPKVYSKSDFGKLEKKVTFARLLNKVSAEMSSSPEPDTSSVVVVKALSTPVSPAIERKFVQNISTHHGSDSLSSSEIAISGSAFNSLLDIPSTVKKPIRVPCKSFKAPSPDTVLDMFRNFASTSVSSRGQSPSTTPTASSPQDELMGSEESSMIDTPISTTSGPLDSPSEVLLHGTTIEIPVMNALTAQKTASFGVNSHHPPSILLEIPSSGTNKFLSPIREMPTPMASPMLTPIMPRVDMNAVKLSSSESSDDEGKKKSCREDDESEDFSEVLIQVHRENEEDEDGDVLSHTDDEFCHPNFLFPHDDIPPTADRPAMIIPLLTVQEPSPPSTSPPGSFPGSPPPQKDIQSFIYSPVGSPRWLTKGPDKPNSLDLPYPPPMITITCNVSEPESDTEFLSPAPKKQSLTSHNPTVNNVGMTYLSPFSMCSRGDRTASESNLSSSGYSSMASPGPSRCGSNNPLCLSEVEDQQSRGQSPTRYPSPHLRTPNNDSSQSDVNKHRGRSDSETLSDDPLLESNDEGIGTDHVDEKTEDKEQKNLDVFLGKDSTGQNIIDFGSFTSPSSSPRTTLKKWDNLDYMTTMGPMIPKASLQLPTIVVQSDYSEKLLSPVSSRSESPLSDKALGLGRFSPMFYSKSKCDQLPFTDSDGLYDFPSSDCPPSNNKSVQACTTSHRKSTGRRRERRNGHRMNTSGSKTSSPTKGQNSLLEVPQKDAPGHRTIAQRKPSPKRRVKTQQPLSSSSSTESLTSRKSVSVNLLDNDGRWKKTECLKLEESNENSTEDTAEESCRPKNGATNEEQQMKRSVGFRTIGHQIRFLRRIELSLKRKRKLMACVDSEDEEDVEDPSLSLLPQRDLKKSNSIGILQQSVIPKRRMKKRNFSGLSPSLRPGQKQDVLSAVTHGQTD</sequence>
<evidence type="ECO:0000256" key="5">
    <source>
        <dbReference type="SAM" id="Phobius"/>
    </source>
</evidence>
<feature type="transmembrane region" description="Helical" evidence="5">
    <location>
        <begin position="662"/>
        <end position="682"/>
    </location>
</feature>
<feature type="compositionally biased region" description="Low complexity" evidence="4">
    <location>
        <begin position="1008"/>
        <end position="1018"/>
    </location>
</feature>
<feature type="compositionally biased region" description="Low complexity" evidence="4">
    <location>
        <begin position="1613"/>
        <end position="1628"/>
    </location>
</feature>
<feature type="compositionally biased region" description="Polar residues" evidence="4">
    <location>
        <begin position="1026"/>
        <end position="1041"/>
    </location>
</feature>
<dbReference type="PROSITE" id="PS00022">
    <property type="entry name" value="EGF_1"/>
    <property type="match status" value="3"/>
</dbReference>
<accession>A0ABR1AX47</accession>
<dbReference type="InterPro" id="IPR000859">
    <property type="entry name" value="CUB_dom"/>
</dbReference>
<feature type="region of interest" description="Disordered" evidence="4">
    <location>
        <begin position="777"/>
        <end position="825"/>
    </location>
</feature>
<evidence type="ECO:0000256" key="2">
    <source>
        <dbReference type="PROSITE-ProRule" id="PRU00059"/>
    </source>
</evidence>
<gene>
    <name evidence="9" type="ORF">RUM44_002939</name>
</gene>
<keyword evidence="5" id="KW-0472">Membrane</keyword>
<dbReference type="EMBL" id="JAWJWF010000007">
    <property type="protein sequence ID" value="KAK6630770.1"/>
    <property type="molecule type" value="Genomic_DNA"/>
</dbReference>
<dbReference type="PROSITE" id="PS50026">
    <property type="entry name" value="EGF_3"/>
    <property type="match status" value="3"/>
</dbReference>
<comment type="caution">
    <text evidence="3">Lacks conserved residue(s) required for the propagation of feature annotation.</text>
</comment>
<dbReference type="SUPFAM" id="SSF57196">
    <property type="entry name" value="EGF/Laminin"/>
    <property type="match status" value="2"/>
</dbReference>
<feature type="disulfide bond" evidence="3">
    <location>
        <begin position="559"/>
        <end position="568"/>
    </location>
</feature>
<dbReference type="Pfam" id="PF00059">
    <property type="entry name" value="Lectin_C"/>
    <property type="match status" value="1"/>
</dbReference>
<dbReference type="PROSITE" id="PS01186">
    <property type="entry name" value="EGF_2"/>
    <property type="match status" value="1"/>
</dbReference>
<protein>
    <submittedName>
        <fullName evidence="9">Uncharacterized protein</fullName>
    </submittedName>
</protein>
<dbReference type="SUPFAM" id="SSF49854">
    <property type="entry name" value="Spermadhesin, CUB domain"/>
    <property type="match status" value="3"/>
</dbReference>
<feature type="disulfide bond" evidence="3">
    <location>
        <begin position="594"/>
        <end position="603"/>
    </location>
</feature>
<dbReference type="Proteomes" id="UP001359485">
    <property type="component" value="Unassembled WGS sequence"/>
</dbReference>
<evidence type="ECO:0000313" key="9">
    <source>
        <dbReference type="EMBL" id="KAK6630770.1"/>
    </source>
</evidence>
<feature type="domain" description="C-type lectin" evidence="8">
    <location>
        <begin position="11"/>
        <end position="145"/>
    </location>
</feature>
<feature type="compositionally biased region" description="Basic and acidic residues" evidence="4">
    <location>
        <begin position="1400"/>
        <end position="1413"/>
    </location>
</feature>
<reference evidence="9 10" key="1">
    <citation type="submission" date="2023-09" db="EMBL/GenBank/DDBJ databases">
        <title>Genomes of two closely related lineages of the louse Polyplax serrata with different host specificities.</title>
        <authorList>
            <person name="Martinu J."/>
            <person name="Tarabai H."/>
            <person name="Stefka J."/>
            <person name="Hypsa V."/>
        </authorList>
    </citation>
    <scope>NUCLEOTIDE SEQUENCE [LARGE SCALE GENOMIC DNA]</scope>
    <source>
        <strain evidence="9">98ZLc_SE</strain>
    </source>
</reference>
<name>A0ABR1AX47_POLSC</name>
<feature type="domain" description="EGF-like" evidence="7">
    <location>
        <begin position="533"/>
        <end position="569"/>
    </location>
</feature>
<evidence type="ECO:0000259" key="8">
    <source>
        <dbReference type="PROSITE" id="PS50041"/>
    </source>
</evidence>
<evidence type="ECO:0000256" key="1">
    <source>
        <dbReference type="ARBA" id="ARBA00023157"/>
    </source>
</evidence>
<keyword evidence="10" id="KW-1185">Reference proteome</keyword>
<organism evidence="9 10">
    <name type="scientific">Polyplax serrata</name>
    <name type="common">Common mouse louse</name>
    <dbReference type="NCBI Taxonomy" id="468196"/>
    <lineage>
        <taxon>Eukaryota</taxon>
        <taxon>Metazoa</taxon>
        <taxon>Ecdysozoa</taxon>
        <taxon>Arthropoda</taxon>
        <taxon>Hexapoda</taxon>
        <taxon>Insecta</taxon>
        <taxon>Pterygota</taxon>
        <taxon>Neoptera</taxon>
        <taxon>Paraneoptera</taxon>
        <taxon>Psocodea</taxon>
        <taxon>Troctomorpha</taxon>
        <taxon>Phthiraptera</taxon>
        <taxon>Anoplura</taxon>
        <taxon>Polyplacidae</taxon>
        <taxon>Polyplax</taxon>
    </lineage>
</organism>
<feature type="compositionally biased region" description="Polar residues" evidence="4">
    <location>
        <begin position="1364"/>
        <end position="1373"/>
    </location>
</feature>
<feature type="domain" description="EGF-like" evidence="7">
    <location>
        <begin position="574"/>
        <end position="604"/>
    </location>
</feature>
<evidence type="ECO:0000259" key="6">
    <source>
        <dbReference type="PROSITE" id="PS01180"/>
    </source>
</evidence>
<dbReference type="Pfam" id="PF00431">
    <property type="entry name" value="CUB"/>
    <property type="match status" value="2"/>
</dbReference>
<feature type="compositionally biased region" description="Polar residues" evidence="4">
    <location>
        <begin position="1533"/>
        <end position="1546"/>
    </location>
</feature>
<feature type="region of interest" description="Disordered" evidence="4">
    <location>
        <begin position="1746"/>
        <end position="1778"/>
    </location>
</feature>
<feature type="region of interest" description="Disordered" evidence="4">
    <location>
        <begin position="1647"/>
        <end position="1675"/>
    </location>
</feature>
<feature type="disulfide bond" evidence="3">
    <location>
        <begin position="632"/>
        <end position="641"/>
    </location>
</feature>
<dbReference type="SUPFAM" id="SSF56436">
    <property type="entry name" value="C-type lectin-like"/>
    <property type="match status" value="1"/>
</dbReference>
<dbReference type="CDD" id="cd00041">
    <property type="entry name" value="CUB"/>
    <property type="match status" value="2"/>
</dbReference>
<feature type="compositionally biased region" description="Basic and acidic residues" evidence="4">
    <location>
        <begin position="1374"/>
        <end position="1383"/>
    </location>
</feature>
<dbReference type="Gene3D" id="3.10.100.10">
    <property type="entry name" value="Mannose-Binding Protein A, subunit A"/>
    <property type="match status" value="1"/>
</dbReference>
<dbReference type="PROSITE" id="PS50041">
    <property type="entry name" value="C_TYPE_LECTIN_2"/>
    <property type="match status" value="1"/>
</dbReference>
<dbReference type="InterPro" id="IPR001304">
    <property type="entry name" value="C-type_lectin-like"/>
</dbReference>
<feature type="domain" description="EGF-like" evidence="7">
    <location>
        <begin position="606"/>
        <end position="642"/>
    </location>
</feature>
<dbReference type="SMART" id="SM00181">
    <property type="entry name" value="EGF"/>
    <property type="match status" value="3"/>
</dbReference>
<feature type="region of interest" description="Disordered" evidence="4">
    <location>
        <begin position="1001"/>
        <end position="1043"/>
    </location>
</feature>
<feature type="compositionally biased region" description="Low complexity" evidence="4">
    <location>
        <begin position="1563"/>
        <end position="1577"/>
    </location>
</feature>
<feature type="domain" description="CUB" evidence="6">
    <location>
        <begin position="276"/>
        <end position="388"/>
    </location>
</feature>
<keyword evidence="1 3" id="KW-1015">Disulfide bond</keyword>
<keyword evidence="5" id="KW-0812">Transmembrane</keyword>